<keyword evidence="2" id="KW-1185">Reference proteome</keyword>
<evidence type="ECO:0000313" key="2">
    <source>
        <dbReference type="Proteomes" id="UP000036102"/>
    </source>
</evidence>
<dbReference type="AlphaFoldDB" id="A0A0J7JD45"/>
<dbReference type="EMBL" id="LFBU01000001">
    <property type="protein sequence ID" value="KMQ76428.1"/>
    <property type="molecule type" value="Genomic_DNA"/>
</dbReference>
<gene>
    <name evidence="1" type="ORF">Msub_12641</name>
</gene>
<dbReference type="OrthoDB" id="7605040at2"/>
<dbReference type="PATRIC" id="fig|1658765.3.peg.2661"/>
<accession>A0A0J7JD45</accession>
<dbReference type="Proteomes" id="UP000036102">
    <property type="component" value="Unassembled WGS sequence"/>
</dbReference>
<proteinExistence type="predicted"/>
<reference evidence="1 2" key="1">
    <citation type="submission" date="2015-06" db="EMBL/GenBank/DDBJ databases">
        <title>Marinobacter subterrani, a genetically tractable neutrophilic iron-oxidizing strain isolated from the Soudan Iron Mine.</title>
        <authorList>
            <person name="Bonis B.M."/>
            <person name="Gralnick J.A."/>
        </authorList>
    </citation>
    <scope>NUCLEOTIDE SEQUENCE [LARGE SCALE GENOMIC DNA]</scope>
    <source>
        <strain evidence="1 2">JG233</strain>
    </source>
</reference>
<name>A0A0J7JD45_9GAMM</name>
<dbReference type="STRING" id="1658765.Msub_12641"/>
<dbReference type="RefSeq" id="WP_048496400.1">
    <property type="nucleotide sequence ID" value="NZ_LFBU01000001.1"/>
</dbReference>
<comment type="caution">
    <text evidence="1">The sequence shown here is derived from an EMBL/GenBank/DDBJ whole genome shotgun (WGS) entry which is preliminary data.</text>
</comment>
<sequence length="341" mass="40180">MVLSYRAAATYDWFKKREQELHHEASQNDGKLALHDLWRLSYYKQPYLLLQSDEAILERFRDVFMNGLDLNHKGQIMPTPMLANDNRLGRLFTEIIEETNWRGILTKDSMSEGLEQLNAYFSDGTPPGVKMFEGRAEVKGDWLVKFSKKQYIKDAFHHGRLRISPASEYAKGSHLRAVKDLETARPYKLKAFTEAMDGETSVKFQGHALPIEKGTVDLKFMMDDYFLFCTCTDISRRMPTDFEADAALIIKDKKAFIDRLRKAFTQQYPDWEFLEGNVYYYDPFNDIPKDMNQEFWKHISFSYQKEHRCVLRRRRKEEVELKAFFVELGSLEDISEMVLHR</sequence>
<evidence type="ECO:0000313" key="1">
    <source>
        <dbReference type="EMBL" id="KMQ76428.1"/>
    </source>
</evidence>
<organism evidence="1 2">
    <name type="scientific">Marinobacter subterrani</name>
    <dbReference type="NCBI Taxonomy" id="1658765"/>
    <lineage>
        <taxon>Bacteria</taxon>
        <taxon>Pseudomonadati</taxon>
        <taxon>Pseudomonadota</taxon>
        <taxon>Gammaproteobacteria</taxon>
        <taxon>Pseudomonadales</taxon>
        <taxon>Marinobacteraceae</taxon>
        <taxon>Marinobacter</taxon>
    </lineage>
</organism>
<protein>
    <submittedName>
        <fullName evidence="1">Uncharacterized protein</fullName>
    </submittedName>
</protein>